<accession>A0A4R8T7P1</accession>
<evidence type="ECO:0000313" key="3">
    <source>
        <dbReference type="EMBL" id="TEA13408.1"/>
    </source>
</evidence>
<dbReference type="InterPro" id="IPR015797">
    <property type="entry name" value="NUDIX_hydrolase-like_dom_sf"/>
</dbReference>
<dbReference type="PANTHER" id="PTHR16099">
    <property type="entry name" value="8-OXO-DGTP DIPHOSPHATES NUDT15"/>
    <property type="match status" value="1"/>
</dbReference>
<dbReference type="CDD" id="cd04678">
    <property type="entry name" value="NUDIX_MTH2_Nudt15"/>
    <property type="match status" value="1"/>
</dbReference>
<dbReference type="PROSITE" id="PS00893">
    <property type="entry name" value="NUDIX_BOX"/>
    <property type="match status" value="1"/>
</dbReference>
<dbReference type="PANTHER" id="PTHR16099:SF5">
    <property type="entry name" value="NUCLEOTIDE TRIPHOSPHATE DIPHOSPHATASE NUDT15"/>
    <property type="match status" value="1"/>
</dbReference>
<gene>
    <name evidence="3" type="primary">NUDT1</name>
    <name evidence="3" type="ORF">C8034_v004395</name>
</gene>
<dbReference type="AlphaFoldDB" id="A0A4R8T7P1"/>
<dbReference type="GO" id="GO:0005829">
    <property type="term" value="C:cytosol"/>
    <property type="evidence" value="ECO:0007669"/>
    <property type="project" value="TreeGrafter"/>
</dbReference>
<sequence length="173" mass="19003">MSVPASNPFAYPRVGVAAVISRGGKILVGLRKGSHGSGTLQLPGGHLEFGESFETCAEREVLEETNLKVKGVKVLGVTNDVFDADEKHYVTVFIGCEVLDDAEPEVSVNVLARNLSGGSMAVAWLPVLEPTKCSWWQWKTWDEIRAFGTREGEAELFIPLRHFLEECPPESLF</sequence>
<keyword evidence="1 3" id="KW-0378">Hydrolase</keyword>
<organism evidence="3 4">
    <name type="scientific">Colletotrichum sidae</name>
    <dbReference type="NCBI Taxonomy" id="1347389"/>
    <lineage>
        <taxon>Eukaryota</taxon>
        <taxon>Fungi</taxon>
        <taxon>Dikarya</taxon>
        <taxon>Ascomycota</taxon>
        <taxon>Pezizomycotina</taxon>
        <taxon>Sordariomycetes</taxon>
        <taxon>Hypocreomycetidae</taxon>
        <taxon>Glomerellales</taxon>
        <taxon>Glomerellaceae</taxon>
        <taxon>Colletotrichum</taxon>
        <taxon>Colletotrichum orbiculare species complex</taxon>
    </lineage>
</organism>
<dbReference type="Gene3D" id="3.90.79.10">
    <property type="entry name" value="Nucleoside Triphosphate Pyrophosphohydrolase"/>
    <property type="match status" value="1"/>
</dbReference>
<dbReference type="PROSITE" id="PS51462">
    <property type="entry name" value="NUDIX"/>
    <property type="match status" value="1"/>
</dbReference>
<dbReference type="Pfam" id="PF00293">
    <property type="entry name" value="NUDIX"/>
    <property type="match status" value="1"/>
</dbReference>
<dbReference type="GO" id="GO:0035539">
    <property type="term" value="F:8-oxo-7,8-dihydrodeoxyguanosine triphosphate pyrophosphatase activity"/>
    <property type="evidence" value="ECO:0007669"/>
    <property type="project" value="TreeGrafter"/>
</dbReference>
<dbReference type="InterPro" id="IPR000086">
    <property type="entry name" value="NUDIX_hydrolase_dom"/>
</dbReference>
<dbReference type="Proteomes" id="UP000295604">
    <property type="component" value="Unassembled WGS sequence"/>
</dbReference>
<evidence type="ECO:0000259" key="2">
    <source>
        <dbReference type="PROSITE" id="PS51462"/>
    </source>
</evidence>
<name>A0A4R8T7P1_9PEZI</name>
<dbReference type="FunFam" id="3.90.79.10:FF:000060">
    <property type="entry name" value="Nudix hydrolase 1"/>
    <property type="match status" value="1"/>
</dbReference>
<evidence type="ECO:0000256" key="1">
    <source>
        <dbReference type="ARBA" id="ARBA00022801"/>
    </source>
</evidence>
<keyword evidence="4" id="KW-1185">Reference proteome</keyword>
<reference evidence="3 4" key="1">
    <citation type="submission" date="2018-11" db="EMBL/GenBank/DDBJ databases">
        <title>Genome sequence and assembly of Colletotrichum sidae.</title>
        <authorList>
            <person name="Gan P."/>
            <person name="Shirasu K."/>
        </authorList>
    </citation>
    <scope>NUCLEOTIDE SEQUENCE [LARGE SCALE GENOMIC DNA]</scope>
    <source>
        <strain evidence="3 4">CBS 518.97</strain>
    </source>
</reference>
<protein>
    <submittedName>
        <fullName evidence="3">Nudix hydrolase 1</fullName>
    </submittedName>
</protein>
<dbReference type="InterPro" id="IPR020084">
    <property type="entry name" value="NUDIX_hydrolase_CS"/>
</dbReference>
<proteinExistence type="predicted"/>
<dbReference type="GO" id="GO:0006203">
    <property type="term" value="P:dGTP catabolic process"/>
    <property type="evidence" value="ECO:0007669"/>
    <property type="project" value="TreeGrafter"/>
</dbReference>
<feature type="domain" description="Nudix hydrolase" evidence="2">
    <location>
        <begin position="11"/>
        <end position="162"/>
    </location>
</feature>
<dbReference type="SUPFAM" id="SSF55811">
    <property type="entry name" value="Nudix"/>
    <property type="match status" value="1"/>
</dbReference>
<dbReference type="EMBL" id="QAPF01000201">
    <property type="protein sequence ID" value="TEA13408.1"/>
    <property type="molecule type" value="Genomic_DNA"/>
</dbReference>
<evidence type="ECO:0000313" key="4">
    <source>
        <dbReference type="Proteomes" id="UP000295604"/>
    </source>
</evidence>
<comment type="caution">
    <text evidence="3">The sequence shown here is derived from an EMBL/GenBank/DDBJ whole genome shotgun (WGS) entry which is preliminary data.</text>
</comment>